<sequence length="63" mass="6609">MTDRQERNSDDALEALIEEFSSRRIFRPTDGRAEPDEVPQGPSGTAMGDAASAGSGAAEPEAS</sequence>
<evidence type="ECO:0000313" key="3">
    <source>
        <dbReference type="Proteomes" id="UP000262477"/>
    </source>
</evidence>
<reference evidence="2 3" key="1">
    <citation type="submission" date="2018-08" db="EMBL/GenBank/DDBJ databases">
        <title>Streptomyces NEAU-D10 sp. nov., a novel Actinomycete isolated from soil.</title>
        <authorList>
            <person name="Jin L."/>
        </authorList>
    </citation>
    <scope>NUCLEOTIDE SEQUENCE [LARGE SCALE GENOMIC DNA]</scope>
    <source>
        <strain evidence="2 3">NEAU-D10</strain>
    </source>
</reference>
<comment type="caution">
    <text evidence="2">The sequence shown here is derived from an EMBL/GenBank/DDBJ whole genome shotgun (WGS) entry which is preliminary data.</text>
</comment>
<keyword evidence="3" id="KW-1185">Reference proteome</keyword>
<feature type="region of interest" description="Disordered" evidence="1">
    <location>
        <begin position="19"/>
        <end position="63"/>
    </location>
</feature>
<proteinExistence type="predicted"/>
<gene>
    <name evidence="2" type="ORF">DY245_33870</name>
</gene>
<feature type="compositionally biased region" description="Low complexity" evidence="1">
    <location>
        <begin position="43"/>
        <end position="63"/>
    </location>
</feature>
<evidence type="ECO:0000256" key="1">
    <source>
        <dbReference type="SAM" id="MobiDB-lite"/>
    </source>
</evidence>
<dbReference type="AlphaFoldDB" id="A0A371PUP3"/>
<organism evidence="2 3">
    <name type="scientific">Streptomyces inhibens</name>
    <dbReference type="NCBI Taxonomy" id="2293571"/>
    <lineage>
        <taxon>Bacteria</taxon>
        <taxon>Bacillati</taxon>
        <taxon>Actinomycetota</taxon>
        <taxon>Actinomycetes</taxon>
        <taxon>Kitasatosporales</taxon>
        <taxon>Streptomycetaceae</taxon>
        <taxon>Streptomyces</taxon>
    </lineage>
</organism>
<dbReference type="Proteomes" id="UP000262477">
    <property type="component" value="Unassembled WGS sequence"/>
</dbReference>
<protein>
    <submittedName>
        <fullName evidence="2">Uncharacterized protein</fullName>
    </submittedName>
</protein>
<dbReference type="EMBL" id="QUAC01000321">
    <property type="protein sequence ID" value="REK86196.1"/>
    <property type="molecule type" value="Genomic_DNA"/>
</dbReference>
<evidence type="ECO:0000313" key="2">
    <source>
        <dbReference type="EMBL" id="REK86196.1"/>
    </source>
</evidence>
<name>A0A371PUP3_STRIH</name>
<dbReference type="OrthoDB" id="4328362at2"/>
<accession>A0A371PUP3</accession>